<dbReference type="EMBL" id="UINC01019184">
    <property type="protein sequence ID" value="SVA81110.1"/>
    <property type="molecule type" value="Genomic_DNA"/>
</dbReference>
<protein>
    <recommendedName>
        <fullName evidence="1">AB hydrolase-1 domain-containing protein</fullName>
    </recommendedName>
</protein>
<evidence type="ECO:0000259" key="1">
    <source>
        <dbReference type="Pfam" id="PF00561"/>
    </source>
</evidence>
<accession>A0A381YVX9</accession>
<proteinExistence type="predicted"/>
<sequence length="228" mass="24368">VSEPPVLLLHGFGTSFASTWVGNGWTALLEDAGRDFIAVDLLGHGTAPKPHDPDAYRDLEEHVMAALPEEPVDAIGFSYGARTLLVLASRHPGRFNRLVAAGVGARLMAPDDWRTEAVVEAVRSGQAEHPQLAYFARLPEAEDADREALAAFLERPDRGPLTAELLGAVDVPVLVVLGERDDAGPAEPLLDALPDARLVLLPGVDHFATPKDFGFIDAALGFIDALPF</sequence>
<gene>
    <name evidence="2" type="ORF">METZ01_LOCUS133964</name>
</gene>
<feature type="non-terminal residue" evidence="2">
    <location>
        <position position="1"/>
    </location>
</feature>
<feature type="domain" description="AB hydrolase-1" evidence="1">
    <location>
        <begin position="4"/>
        <end position="117"/>
    </location>
</feature>
<organism evidence="2">
    <name type="scientific">marine metagenome</name>
    <dbReference type="NCBI Taxonomy" id="408172"/>
    <lineage>
        <taxon>unclassified sequences</taxon>
        <taxon>metagenomes</taxon>
        <taxon>ecological metagenomes</taxon>
    </lineage>
</organism>
<dbReference type="Pfam" id="PF00561">
    <property type="entry name" value="Abhydrolase_1"/>
    <property type="match status" value="1"/>
</dbReference>
<dbReference type="Gene3D" id="3.40.50.1820">
    <property type="entry name" value="alpha/beta hydrolase"/>
    <property type="match status" value="1"/>
</dbReference>
<name>A0A381YVX9_9ZZZZ</name>
<dbReference type="SUPFAM" id="SSF53474">
    <property type="entry name" value="alpha/beta-Hydrolases"/>
    <property type="match status" value="1"/>
</dbReference>
<dbReference type="InterPro" id="IPR029058">
    <property type="entry name" value="AB_hydrolase_fold"/>
</dbReference>
<evidence type="ECO:0000313" key="2">
    <source>
        <dbReference type="EMBL" id="SVA81110.1"/>
    </source>
</evidence>
<dbReference type="PANTHER" id="PTHR43689">
    <property type="entry name" value="HYDROLASE"/>
    <property type="match status" value="1"/>
</dbReference>
<reference evidence="2" key="1">
    <citation type="submission" date="2018-05" db="EMBL/GenBank/DDBJ databases">
        <authorList>
            <person name="Lanie J.A."/>
            <person name="Ng W.-L."/>
            <person name="Kazmierczak K.M."/>
            <person name="Andrzejewski T.M."/>
            <person name="Davidsen T.M."/>
            <person name="Wayne K.J."/>
            <person name="Tettelin H."/>
            <person name="Glass J.I."/>
            <person name="Rusch D."/>
            <person name="Podicherti R."/>
            <person name="Tsui H.-C.T."/>
            <person name="Winkler M.E."/>
        </authorList>
    </citation>
    <scope>NUCLEOTIDE SEQUENCE</scope>
</reference>
<dbReference type="InterPro" id="IPR000073">
    <property type="entry name" value="AB_hydrolase_1"/>
</dbReference>
<dbReference type="PANTHER" id="PTHR43689:SF8">
    <property type="entry name" value="ALPHA_BETA-HYDROLASES SUPERFAMILY PROTEIN"/>
    <property type="match status" value="1"/>
</dbReference>
<dbReference type="AlphaFoldDB" id="A0A381YVX9"/>